<proteinExistence type="predicted"/>
<protein>
    <submittedName>
        <fullName evidence="1">Uncharacterized protein</fullName>
    </submittedName>
</protein>
<reference evidence="2" key="1">
    <citation type="journal article" date="2019" name="Int. J. Syst. Evol. Microbiol.">
        <title>The Global Catalogue of Microorganisms (GCM) 10K type strain sequencing project: providing services to taxonomists for standard genome sequencing and annotation.</title>
        <authorList>
            <consortium name="The Broad Institute Genomics Platform"/>
            <consortium name="The Broad Institute Genome Sequencing Center for Infectious Disease"/>
            <person name="Wu L."/>
            <person name="Ma J."/>
        </authorList>
    </citation>
    <scope>NUCLEOTIDE SEQUENCE [LARGE SCALE GENOMIC DNA]</scope>
    <source>
        <strain evidence="2">CGMCC 1.16060</strain>
    </source>
</reference>
<name>A0ABQ1UXE1_9FLAO</name>
<dbReference type="Proteomes" id="UP000655016">
    <property type="component" value="Unassembled WGS sequence"/>
</dbReference>
<organism evidence="1 2">
    <name type="scientific">Flavobacterium limi</name>
    <dbReference type="NCBI Taxonomy" id="2045105"/>
    <lineage>
        <taxon>Bacteria</taxon>
        <taxon>Pseudomonadati</taxon>
        <taxon>Bacteroidota</taxon>
        <taxon>Flavobacteriia</taxon>
        <taxon>Flavobacteriales</taxon>
        <taxon>Flavobacteriaceae</taxon>
        <taxon>Flavobacterium</taxon>
    </lineage>
</organism>
<evidence type="ECO:0000313" key="2">
    <source>
        <dbReference type="Proteomes" id="UP000655016"/>
    </source>
</evidence>
<accession>A0ABQ1UXE1</accession>
<evidence type="ECO:0000313" key="1">
    <source>
        <dbReference type="EMBL" id="GGF29477.1"/>
    </source>
</evidence>
<keyword evidence="2" id="KW-1185">Reference proteome</keyword>
<gene>
    <name evidence="1" type="ORF">GCM10011518_43430</name>
</gene>
<dbReference type="EMBL" id="BMKP01000014">
    <property type="protein sequence ID" value="GGF29477.1"/>
    <property type="molecule type" value="Genomic_DNA"/>
</dbReference>
<dbReference type="RefSeq" id="WP_163396541.1">
    <property type="nucleotide sequence ID" value="NZ_BMKP01000014.1"/>
</dbReference>
<sequence>MKLSPYNTDPLFKKVLLNQNYSDQKIFDTDFALELNYPDESVQDDEPDFDCEFL</sequence>
<comment type="caution">
    <text evidence="1">The sequence shown here is derived from an EMBL/GenBank/DDBJ whole genome shotgun (WGS) entry which is preliminary data.</text>
</comment>